<reference evidence="3 4" key="1">
    <citation type="submission" date="2016-11" db="EMBL/GenBank/DDBJ databases">
        <authorList>
            <person name="Jaros S."/>
            <person name="Januszkiewicz K."/>
            <person name="Wedrychowicz H."/>
        </authorList>
    </citation>
    <scope>NUCLEOTIDE SEQUENCE [LARGE SCALE GENOMIC DNA]</scope>
    <source>
        <strain evidence="3 4">DSM 17459</strain>
    </source>
</reference>
<dbReference type="InterPro" id="IPR027417">
    <property type="entry name" value="P-loop_NTPase"/>
</dbReference>
<name>A0A1M4T4M1_9CLOT</name>
<feature type="domain" description="ABC transporter" evidence="2">
    <location>
        <begin position="15"/>
        <end position="59"/>
    </location>
</feature>
<evidence type="ECO:0000256" key="1">
    <source>
        <dbReference type="SAM" id="MobiDB-lite"/>
    </source>
</evidence>
<dbReference type="SUPFAM" id="SSF52540">
    <property type="entry name" value="P-loop containing nucleoside triphosphate hydrolases"/>
    <property type="match status" value="1"/>
</dbReference>
<dbReference type="InterPro" id="IPR039421">
    <property type="entry name" value="Type_1_exporter"/>
</dbReference>
<accession>A0A1M4T4M1</accession>
<dbReference type="GO" id="GO:0042626">
    <property type="term" value="F:ATPase-coupled transmembrane transporter activity"/>
    <property type="evidence" value="ECO:0007669"/>
    <property type="project" value="TreeGrafter"/>
</dbReference>
<dbReference type="PANTHER" id="PTHR24222:SF66">
    <property type="entry name" value="MYCOBACTIN IMPORT ATP-BINDING_PERMEASE PROTEIN IRTA"/>
    <property type="match status" value="1"/>
</dbReference>
<dbReference type="GO" id="GO:0005524">
    <property type="term" value="F:ATP binding"/>
    <property type="evidence" value="ECO:0007669"/>
    <property type="project" value="InterPro"/>
</dbReference>
<dbReference type="GO" id="GO:0005886">
    <property type="term" value="C:plasma membrane"/>
    <property type="evidence" value="ECO:0007669"/>
    <property type="project" value="TreeGrafter"/>
</dbReference>
<dbReference type="RefSeq" id="WP_423241189.1">
    <property type="nucleotide sequence ID" value="NZ_FQVI01000001.1"/>
</dbReference>
<dbReference type="Gene3D" id="3.40.50.300">
    <property type="entry name" value="P-loop containing nucleotide triphosphate hydrolases"/>
    <property type="match status" value="1"/>
</dbReference>
<dbReference type="STRING" id="1122155.SAMN02745158_00427"/>
<gene>
    <name evidence="3" type="ORF">SAMN02745158_00427</name>
</gene>
<evidence type="ECO:0000313" key="4">
    <source>
        <dbReference type="Proteomes" id="UP000184245"/>
    </source>
</evidence>
<dbReference type="PANTHER" id="PTHR24222">
    <property type="entry name" value="ABC TRANSPORTER B FAMILY"/>
    <property type="match status" value="1"/>
</dbReference>
<dbReference type="AlphaFoldDB" id="A0A1M4T4M1"/>
<protein>
    <submittedName>
        <fullName evidence="3">ABC transporter</fullName>
    </submittedName>
</protein>
<dbReference type="Pfam" id="PF00005">
    <property type="entry name" value="ABC_tran"/>
    <property type="match status" value="1"/>
</dbReference>
<sequence length="162" mass="17646">MEQAAKVAQCHDFIMALPNGYQTKIGDGGVYLSGGEQQRVSIARAILKNAPILILDEASAYADAENEHEMQIALQSLIKNKTVIMIAHRLTTICNANQILVVDGGQMKEHGTHDELLKKHGLYAAMWDAGVNSATWTIRAGNPQEDTFMPSGKKQGKEAVTE</sequence>
<keyword evidence="4" id="KW-1185">Reference proteome</keyword>
<dbReference type="InterPro" id="IPR003439">
    <property type="entry name" value="ABC_transporter-like_ATP-bd"/>
</dbReference>
<organism evidence="3 4">
    <name type="scientific">Lactonifactor longoviformis DSM 17459</name>
    <dbReference type="NCBI Taxonomy" id="1122155"/>
    <lineage>
        <taxon>Bacteria</taxon>
        <taxon>Bacillati</taxon>
        <taxon>Bacillota</taxon>
        <taxon>Clostridia</taxon>
        <taxon>Eubacteriales</taxon>
        <taxon>Clostridiaceae</taxon>
        <taxon>Lactonifactor</taxon>
    </lineage>
</organism>
<evidence type="ECO:0000259" key="2">
    <source>
        <dbReference type="Pfam" id="PF00005"/>
    </source>
</evidence>
<evidence type="ECO:0000313" key="3">
    <source>
        <dbReference type="EMBL" id="SHE39443.1"/>
    </source>
</evidence>
<proteinExistence type="predicted"/>
<dbReference type="GO" id="GO:0016887">
    <property type="term" value="F:ATP hydrolysis activity"/>
    <property type="evidence" value="ECO:0007669"/>
    <property type="project" value="InterPro"/>
</dbReference>
<dbReference type="EMBL" id="FQVI01000001">
    <property type="protein sequence ID" value="SHE39443.1"/>
    <property type="molecule type" value="Genomic_DNA"/>
</dbReference>
<feature type="region of interest" description="Disordered" evidence="1">
    <location>
        <begin position="142"/>
        <end position="162"/>
    </location>
</feature>
<dbReference type="Proteomes" id="UP000184245">
    <property type="component" value="Unassembled WGS sequence"/>
</dbReference>